<dbReference type="PROSITE" id="PS50850">
    <property type="entry name" value="MFS"/>
    <property type="match status" value="1"/>
</dbReference>
<feature type="transmembrane region" description="Helical" evidence="7">
    <location>
        <begin position="349"/>
        <end position="366"/>
    </location>
</feature>
<evidence type="ECO:0000256" key="3">
    <source>
        <dbReference type="ARBA" id="ARBA00022692"/>
    </source>
</evidence>
<proteinExistence type="inferred from homology"/>
<feature type="transmembrane region" description="Helical" evidence="7">
    <location>
        <begin position="153"/>
        <end position="174"/>
    </location>
</feature>
<dbReference type="InterPro" id="IPR005829">
    <property type="entry name" value="Sugar_transporter_CS"/>
</dbReference>
<protein>
    <recommendedName>
        <fullName evidence="8">Major facilitator superfamily (MFS) profile domain-containing protein</fullName>
    </recommendedName>
</protein>
<keyword evidence="6" id="KW-0539">Nucleus</keyword>
<feature type="transmembrane region" description="Helical" evidence="7">
    <location>
        <begin position="128"/>
        <end position="147"/>
    </location>
</feature>
<keyword evidence="3 7" id="KW-0812">Transmembrane</keyword>
<dbReference type="Gene3D" id="1.20.1250.20">
    <property type="entry name" value="MFS general substrate transporter like domains"/>
    <property type="match status" value="1"/>
</dbReference>
<evidence type="ECO:0000313" key="9">
    <source>
        <dbReference type="EMBL" id="PCD41113.1"/>
    </source>
</evidence>
<evidence type="ECO:0000256" key="2">
    <source>
        <dbReference type="ARBA" id="ARBA00010992"/>
    </source>
</evidence>
<dbReference type="PANTHER" id="PTHR48022">
    <property type="entry name" value="PLASTIDIC GLUCOSE TRANSPORTER 4"/>
    <property type="match status" value="1"/>
</dbReference>
<reference evidence="9 10" key="1">
    <citation type="journal article" date="2016" name="Environ. Microbiol.">
        <title>Effector profiles distinguish formae speciales of Fusarium oxysporum.</title>
        <authorList>
            <person name="van Dam P."/>
            <person name="Fokkens L."/>
            <person name="Schmidt S.M."/>
            <person name="Linmans J.H."/>
            <person name="Kistler H.C."/>
            <person name="Ma L.J."/>
            <person name="Rep M."/>
        </authorList>
    </citation>
    <scope>NUCLEOTIDE SEQUENCE [LARGE SCALE GENOMIC DNA]</scope>
    <source>
        <strain evidence="9 10">Forc016</strain>
    </source>
</reference>
<dbReference type="InterPro" id="IPR050360">
    <property type="entry name" value="MFS_Sugar_Transporters"/>
</dbReference>
<dbReference type="InterPro" id="IPR036259">
    <property type="entry name" value="MFS_trans_sf"/>
</dbReference>
<keyword evidence="4 7" id="KW-1133">Transmembrane helix</keyword>
<dbReference type="GO" id="GO:0005351">
    <property type="term" value="F:carbohydrate:proton symporter activity"/>
    <property type="evidence" value="ECO:0007669"/>
    <property type="project" value="TreeGrafter"/>
</dbReference>
<comment type="similarity">
    <text evidence="2">Belongs to the major facilitator superfamily. Sugar transporter (TC 2.A.1.1) family.</text>
</comment>
<gene>
    <name evidence="9" type="ORF">AU210_003671</name>
</gene>
<dbReference type="GO" id="GO:0016020">
    <property type="term" value="C:membrane"/>
    <property type="evidence" value="ECO:0007669"/>
    <property type="project" value="UniProtKB-SubCell"/>
</dbReference>
<dbReference type="InterPro" id="IPR020846">
    <property type="entry name" value="MFS_dom"/>
</dbReference>
<comment type="caution">
    <text evidence="9">The sequence shown here is derived from an EMBL/GenBank/DDBJ whole genome shotgun (WGS) entry which is preliminary data.</text>
</comment>
<evidence type="ECO:0000256" key="5">
    <source>
        <dbReference type="ARBA" id="ARBA00023136"/>
    </source>
</evidence>
<dbReference type="Proteomes" id="UP000219602">
    <property type="component" value="Chromosome 4"/>
</dbReference>
<feature type="transmembrane region" description="Helical" evidence="7">
    <location>
        <begin position="310"/>
        <end position="329"/>
    </location>
</feature>
<feature type="transmembrane region" description="Helical" evidence="7">
    <location>
        <begin position="441"/>
        <end position="462"/>
    </location>
</feature>
<feature type="transmembrane region" description="Helical" evidence="7">
    <location>
        <begin position="45"/>
        <end position="63"/>
    </location>
</feature>
<dbReference type="AlphaFoldDB" id="A0A2H3HQU8"/>
<dbReference type="Pfam" id="PF11951">
    <property type="entry name" value="Fungal_trans_2"/>
    <property type="match status" value="1"/>
</dbReference>
<evidence type="ECO:0000256" key="1">
    <source>
        <dbReference type="ARBA" id="ARBA00004141"/>
    </source>
</evidence>
<organism evidence="9 10">
    <name type="scientific">Fusarium oxysporum f. sp. radicis-cucumerinum</name>
    <dbReference type="NCBI Taxonomy" id="327505"/>
    <lineage>
        <taxon>Eukaryota</taxon>
        <taxon>Fungi</taxon>
        <taxon>Dikarya</taxon>
        <taxon>Ascomycota</taxon>
        <taxon>Pezizomycotina</taxon>
        <taxon>Sordariomycetes</taxon>
        <taxon>Hypocreomycetidae</taxon>
        <taxon>Hypocreales</taxon>
        <taxon>Nectriaceae</taxon>
        <taxon>Fusarium</taxon>
        <taxon>Fusarium oxysporum species complex</taxon>
    </lineage>
</organism>
<name>A0A2H3HQU8_FUSOX</name>
<evidence type="ECO:0000313" key="10">
    <source>
        <dbReference type="Proteomes" id="UP000219602"/>
    </source>
</evidence>
<feature type="transmembrane region" description="Helical" evidence="7">
    <location>
        <begin position="401"/>
        <end position="429"/>
    </location>
</feature>
<feature type="transmembrane region" description="Helical" evidence="7">
    <location>
        <begin position="474"/>
        <end position="493"/>
    </location>
</feature>
<comment type="subcellular location">
    <subcellularLocation>
        <location evidence="1">Membrane</location>
        <topology evidence="1">Multi-pass membrane protein</topology>
    </subcellularLocation>
</comment>
<feature type="domain" description="Major facilitator superfamily (MFS) profile" evidence="8">
    <location>
        <begin position="50"/>
        <end position="497"/>
    </location>
</feature>
<evidence type="ECO:0000259" key="8">
    <source>
        <dbReference type="PROSITE" id="PS50850"/>
    </source>
</evidence>
<dbReference type="PROSITE" id="PS00216">
    <property type="entry name" value="SUGAR_TRANSPORT_1"/>
    <property type="match status" value="1"/>
</dbReference>
<feature type="transmembrane region" description="Helical" evidence="7">
    <location>
        <begin position="186"/>
        <end position="208"/>
    </location>
</feature>
<sequence length="916" mass="101504">MAKSLENFDIAQAEHEHDEKKGTGDAAPTSAFAGLTRAQCVRKFWRLYITGLGVSLAGMYAGYANSVIGSIIANEGFIEYFATVKDPQTGKPALNSQHISLWAACYFVTSILIQTIAPVTADKFGRKFNMWGVTFFLTLSIVIQVIAPNWWTLLIARLVAGCAGGMMGTSVMVYMSEVALPQFRGALLGSFSLAFALGQVFLAIALKVLEETNPMAFRHIFYSEFVFTGLWLFPMLYLPETPSWYASKGRHDEGKKALKRLVGNVEGYDIDREYSVIQYEMDESSATAKSGNENSDWKALFTSKINMKRAVISTLPFTFQNVVGVPLMFGYTTYFFQLAGVSDPFLGNMVKQMVLVVGIIISFYTVDKVGRRTLVIGGGAAMATICLIVGGLGFIKQTSASGMALVALCSLWAFVYANTLAPIGWISLVEISSPSLRAKTTSIAVTIQYATGILFNYTVPLMLSNQNAGWGQKIGLFFGGITLVYLIPCILMFPETKGRTYHELDELFERRVSAWNFASTKTSHQEDLEAKEQLPRLHAECRQDSALNLALEAVSLVASAEIIPHATQLGLNRYLKAVRALKEAIQTEHLGSNHQALYGVLLLCGYETMTGHSSMPSAWGAHVDGALALLKLRANHLDSPFSRSIYFFILKNVVMSQMQICEPVDELFTQGYYSSCQDPEIRLLSIAADIPRLQHQSISLTQLGTTEIERIIHDANALAFQLSTWAKGLPPAWSYVTALHINSDARSEYAPRSVHRYAHFYTARVWNFYRVSQLILLSIRLRAFSALPSSLDTRKIAKRMAELVDDICATVPYLLGNDLCKMNLQFVTNHRRQEASLLTSYSTVKRAGNVQTGKFSLVWPLYVALSASEVPQGQKDWIRKQLQCLAQDGVPIAQTVCNAESQILFGRPEVFRFDCV</sequence>
<dbReference type="InterPro" id="IPR021858">
    <property type="entry name" value="Fun_TF"/>
</dbReference>
<feature type="transmembrane region" description="Helical" evidence="7">
    <location>
        <begin position="99"/>
        <end position="121"/>
    </location>
</feature>
<dbReference type="EMBL" id="MABQ02000003">
    <property type="protein sequence ID" value="PCD41113.1"/>
    <property type="molecule type" value="Genomic_DNA"/>
</dbReference>
<accession>A0A2H3HQU8</accession>
<reference evidence="9 10" key="2">
    <citation type="journal article" date="2017" name="Sci. Rep.">
        <title>A mobile pathogenicity chromosome in Fusarium oxysporum for infection of multiple cucurbit species.</title>
        <authorList>
            <person name="van Dam P."/>
            <person name="Fokkens L."/>
            <person name="Ayukawa Y."/>
            <person name="van der Gragt M."/>
            <person name="Ter Horst A."/>
            <person name="Brankovics B."/>
            <person name="Houterman P.M."/>
            <person name="Arie T."/>
            <person name="Rep M."/>
        </authorList>
    </citation>
    <scope>NUCLEOTIDE SEQUENCE [LARGE SCALE GENOMIC DNA]</scope>
    <source>
        <strain evidence="9 10">Forc016</strain>
    </source>
</reference>
<feature type="transmembrane region" description="Helical" evidence="7">
    <location>
        <begin position="373"/>
        <end position="395"/>
    </location>
</feature>
<dbReference type="SUPFAM" id="SSF103473">
    <property type="entry name" value="MFS general substrate transporter"/>
    <property type="match status" value="1"/>
</dbReference>
<keyword evidence="5 7" id="KW-0472">Membrane</keyword>
<dbReference type="Pfam" id="PF00083">
    <property type="entry name" value="Sugar_tr"/>
    <property type="match status" value="1"/>
</dbReference>
<evidence type="ECO:0000256" key="4">
    <source>
        <dbReference type="ARBA" id="ARBA00022989"/>
    </source>
</evidence>
<dbReference type="InterPro" id="IPR005828">
    <property type="entry name" value="MFS_sugar_transport-like"/>
</dbReference>
<evidence type="ECO:0000256" key="7">
    <source>
        <dbReference type="SAM" id="Phobius"/>
    </source>
</evidence>
<feature type="transmembrane region" description="Helical" evidence="7">
    <location>
        <begin position="220"/>
        <end position="238"/>
    </location>
</feature>
<evidence type="ECO:0000256" key="6">
    <source>
        <dbReference type="ARBA" id="ARBA00023242"/>
    </source>
</evidence>
<dbReference type="PANTHER" id="PTHR48022:SF68">
    <property type="entry name" value="MAJOR FACILITATOR SUPERFAMILY (MFS) PROFILE DOMAIN-CONTAINING PROTEIN-RELATED"/>
    <property type="match status" value="1"/>
</dbReference>